<feature type="compositionally biased region" description="Basic and acidic residues" evidence="1">
    <location>
        <begin position="52"/>
        <end position="68"/>
    </location>
</feature>
<dbReference type="EMBL" id="BDIP01003873">
    <property type="protein sequence ID" value="GIQ88220.1"/>
    <property type="molecule type" value="Genomic_DNA"/>
</dbReference>
<name>A0A9K3D4E6_9EUKA</name>
<dbReference type="AlphaFoldDB" id="A0A9K3D4E6"/>
<comment type="caution">
    <text evidence="2">The sequence shown here is derived from an EMBL/GenBank/DDBJ whole genome shotgun (WGS) entry which is preliminary data.</text>
</comment>
<keyword evidence="3" id="KW-1185">Reference proteome</keyword>
<proteinExistence type="predicted"/>
<evidence type="ECO:0000313" key="3">
    <source>
        <dbReference type="Proteomes" id="UP000265618"/>
    </source>
</evidence>
<dbReference type="Proteomes" id="UP000265618">
    <property type="component" value="Unassembled WGS sequence"/>
</dbReference>
<reference evidence="2 3" key="1">
    <citation type="journal article" date="2018" name="PLoS ONE">
        <title>The draft genome of Kipferlia bialata reveals reductive genome evolution in fornicate parasites.</title>
        <authorList>
            <person name="Tanifuji G."/>
            <person name="Takabayashi S."/>
            <person name="Kume K."/>
            <person name="Takagi M."/>
            <person name="Nakayama T."/>
            <person name="Kamikawa R."/>
            <person name="Inagaki Y."/>
            <person name="Hashimoto T."/>
        </authorList>
    </citation>
    <scope>NUCLEOTIDE SEQUENCE [LARGE SCALE GENOMIC DNA]</scope>
    <source>
        <strain evidence="2">NY0173</strain>
    </source>
</reference>
<accession>A0A9K3D4E6</accession>
<feature type="non-terminal residue" evidence="2">
    <location>
        <position position="249"/>
    </location>
</feature>
<sequence>VFKNADIYNEPGSLVGSTARHIKEGLMGPLANMEREAAGMAVQTPSVSQAQQREREAASAERRREAERNGAAGGTGSGRATPSKGAASPQVLRSASVAGAYTPMSAQGKRRYRKLGLYKKDPVSGEYLLASSQRAQLLREMRGETGSGHAMHLTPHVHTPHGKLGIPTSHTSHATRIAKAQDRVEADPKILAAVDTLSKCAEGEAAAFREVRSHLIRLAAEETHTRETRHRAMQVVRQMRFDAGVPEWV</sequence>
<feature type="region of interest" description="Disordered" evidence="1">
    <location>
        <begin position="39"/>
        <end position="91"/>
    </location>
</feature>
<protein>
    <submittedName>
        <fullName evidence="2">Uncharacterized protein</fullName>
    </submittedName>
</protein>
<gene>
    <name evidence="2" type="ORF">KIPB_010423</name>
</gene>
<organism evidence="2 3">
    <name type="scientific">Kipferlia bialata</name>
    <dbReference type="NCBI Taxonomy" id="797122"/>
    <lineage>
        <taxon>Eukaryota</taxon>
        <taxon>Metamonada</taxon>
        <taxon>Carpediemonas-like organisms</taxon>
        <taxon>Kipferlia</taxon>
    </lineage>
</organism>
<evidence type="ECO:0000256" key="1">
    <source>
        <dbReference type="SAM" id="MobiDB-lite"/>
    </source>
</evidence>
<evidence type="ECO:0000313" key="2">
    <source>
        <dbReference type="EMBL" id="GIQ88220.1"/>
    </source>
</evidence>